<sequence>MTGLFVLLILLFAVVGPLVLYAVIQSETTGNEVLDRSEAARRVRNDTDDGDRRE</sequence>
<keyword evidence="2" id="KW-1185">Reference proteome</keyword>
<organism evidence="1 2">
    <name type="scientific">Haloarchaeobius litoreus</name>
    <dbReference type="NCBI Taxonomy" id="755306"/>
    <lineage>
        <taxon>Archaea</taxon>
        <taxon>Methanobacteriati</taxon>
        <taxon>Methanobacteriota</taxon>
        <taxon>Stenosarchaea group</taxon>
        <taxon>Halobacteria</taxon>
        <taxon>Halobacteriales</taxon>
        <taxon>Halorubellaceae</taxon>
        <taxon>Haloarchaeobius</taxon>
    </lineage>
</organism>
<name>A0ABD6DLA0_9EURY</name>
<reference evidence="1 2" key="1">
    <citation type="journal article" date="2019" name="Int. J. Syst. Evol. Microbiol.">
        <title>The Global Catalogue of Microorganisms (GCM) 10K type strain sequencing project: providing services to taxonomists for standard genome sequencing and annotation.</title>
        <authorList>
            <consortium name="The Broad Institute Genomics Platform"/>
            <consortium name="The Broad Institute Genome Sequencing Center for Infectious Disease"/>
            <person name="Wu L."/>
            <person name="Ma J."/>
        </authorList>
    </citation>
    <scope>NUCLEOTIDE SEQUENCE [LARGE SCALE GENOMIC DNA]</scope>
    <source>
        <strain evidence="1 2">CGMCC 1.10390</strain>
    </source>
</reference>
<dbReference type="Proteomes" id="UP001597034">
    <property type="component" value="Unassembled WGS sequence"/>
</dbReference>
<dbReference type="Pfam" id="PF26467">
    <property type="entry name" value="DUF8143"/>
    <property type="match status" value="1"/>
</dbReference>
<evidence type="ECO:0000313" key="1">
    <source>
        <dbReference type="EMBL" id="MFD1647070.1"/>
    </source>
</evidence>
<gene>
    <name evidence="1" type="ORF">ACFSBL_15375</name>
</gene>
<comment type="caution">
    <text evidence="1">The sequence shown here is derived from an EMBL/GenBank/DDBJ whole genome shotgun (WGS) entry which is preliminary data.</text>
</comment>
<dbReference type="AlphaFoldDB" id="A0ABD6DLA0"/>
<evidence type="ECO:0000313" key="2">
    <source>
        <dbReference type="Proteomes" id="UP001597034"/>
    </source>
</evidence>
<proteinExistence type="predicted"/>
<dbReference type="InterPro" id="IPR058456">
    <property type="entry name" value="DUF8143"/>
</dbReference>
<dbReference type="EMBL" id="JBHUDO010000003">
    <property type="protein sequence ID" value="MFD1647070.1"/>
    <property type="molecule type" value="Genomic_DNA"/>
</dbReference>
<dbReference type="RefSeq" id="WP_256400865.1">
    <property type="nucleotide sequence ID" value="NZ_JANHJR010000003.1"/>
</dbReference>
<protein>
    <submittedName>
        <fullName evidence="1">Uncharacterized protein</fullName>
    </submittedName>
</protein>
<accession>A0ABD6DLA0</accession>